<dbReference type="InterPro" id="IPR033880">
    <property type="entry name" value="SPFH_YdjI"/>
</dbReference>
<dbReference type="Proteomes" id="UP000186851">
    <property type="component" value="Chromosome"/>
</dbReference>
<dbReference type="AlphaFoldDB" id="A0AAF0D2S2"/>
<feature type="domain" description="DZANK-type" evidence="1">
    <location>
        <begin position="265"/>
        <end position="314"/>
    </location>
</feature>
<dbReference type="InterPro" id="IPR025874">
    <property type="entry name" value="DZR"/>
</dbReference>
<dbReference type="CDD" id="cd03408">
    <property type="entry name" value="SPFH_like_u1"/>
    <property type="match status" value="1"/>
</dbReference>
<gene>
    <name evidence="3" type="ORF">OdinLCB4_001425</name>
</gene>
<reference evidence="3" key="2">
    <citation type="journal article" date="2022" name="Nat. Microbiol.">
        <title>A closed Candidatus Odinarchaeum chromosome exposes Asgard archaeal viruses.</title>
        <authorList>
            <person name="Tamarit D."/>
            <person name="Caceres E.F."/>
            <person name="Krupovic M."/>
            <person name="Nijland R."/>
            <person name="Eme L."/>
            <person name="Robinson N.P."/>
            <person name="Ettema T.J.G."/>
        </authorList>
    </citation>
    <scope>NUCLEOTIDE SEQUENCE</scope>
    <source>
        <strain evidence="3">LCB_4</strain>
    </source>
</reference>
<evidence type="ECO:0000259" key="1">
    <source>
        <dbReference type="Pfam" id="PF12773"/>
    </source>
</evidence>
<dbReference type="PANTHER" id="PTHR37826:SF2">
    <property type="entry name" value="ZINC-RIBBON DOMAIN-CONTAINING PROTEIN"/>
    <property type="match status" value="1"/>
</dbReference>
<dbReference type="Pfam" id="PF13421">
    <property type="entry name" value="Band_7_1"/>
    <property type="match status" value="1"/>
</dbReference>
<dbReference type="EMBL" id="CP091871">
    <property type="protein sequence ID" value="WEU40619.1"/>
    <property type="molecule type" value="Genomic_DNA"/>
</dbReference>
<sequence length="318" mass="35269">MPQVIEWNSAGAYDIVWKYPVDRLGWGSALVVRENQAAIFYRDGKAYDVLGPGRYELSTANLPFLTKAYATLRGWGKSPFTAEIIFVTRSEIQGKFGGRGQSSDPAPLMFHGEFYFKIEDPKLFVINLVGNQHIYDTISVTNFLRSFIVEKCIDYLAAHDLRTVFTQVDETSERVKAGVRTVFKKWGIELTDLKFLGLDTTEEYRERIFWIAQGVSADKMATLETVKTAAKELGKSGSASIGTGMMLIPQLLQQAQQPAMRMIVCSNCGSQSLVSSNYCIHCGHPLKSSKTEAKFCSKCGAPLSNTAKYCSECGAKVV</sequence>
<dbReference type="KEGG" id="oyw:OdinLCB4_001425"/>
<evidence type="ECO:0000313" key="3">
    <source>
        <dbReference type="EMBL" id="WEU40619.1"/>
    </source>
</evidence>
<protein>
    <submittedName>
        <fullName evidence="3">SPFH domain-containing protein</fullName>
    </submittedName>
</protein>
<dbReference type="PANTHER" id="PTHR37826">
    <property type="entry name" value="FLOTILLIN BAND_7_5 DOMAIN PROTEIN"/>
    <property type="match status" value="1"/>
</dbReference>
<organism evidence="3 4">
    <name type="scientific">Odinarchaeota yellowstonii (strain LCB_4)</name>
    <dbReference type="NCBI Taxonomy" id="1841599"/>
    <lineage>
        <taxon>Archaea</taxon>
        <taxon>Promethearchaeati</taxon>
        <taxon>Candidatus Odinarchaeota</taxon>
        <taxon>Candidatus Odinarchaeia</taxon>
        <taxon>Candidatus Odinarchaeales</taxon>
        <taxon>Candidatus Odinarchaeaceae</taxon>
        <taxon>Candidatus Odinarchaeum</taxon>
    </lineage>
</organism>
<dbReference type="Pfam" id="PF12773">
    <property type="entry name" value="DZR"/>
    <property type="match status" value="1"/>
</dbReference>
<evidence type="ECO:0000313" key="4">
    <source>
        <dbReference type="Proteomes" id="UP000186851"/>
    </source>
</evidence>
<accession>A0AAF0D2S2</accession>
<reference evidence="3" key="1">
    <citation type="journal article" date="2017" name="Nature">
        <title>Asgard archaea illuminate the origin of eukaryotic cellular complexity.</title>
        <authorList>
            <person name="Zaremba-Niedzwiedzka K."/>
            <person name="Caceres E.F."/>
            <person name="Saw J.H."/>
            <person name="Backstrom D."/>
            <person name="Juzokaite L."/>
            <person name="Vancaester E."/>
            <person name="Seitz K.W."/>
            <person name="Anantharaman K."/>
            <person name="Starnawski P."/>
            <person name="Kjeldsen K.U."/>
            <person name="Scott M.B."/>
            <person name="Nunoura T."/>
            <person name="Banfield J.F."/>
            <person name="Schramm A."/>
            <person name="Baker B.J."/>
            <person name="Spang A."/>
            <person name="Ettema T.J.G."/>
        </authorList>
    </citation>
    <scope>NUCLEOTIDE SEQUENCE</scope>
    <source>
        <strain evidence="3">LCB_4</strain>
    </source>
</reference>
<evidence type="ECO:0000259" key="2">
    <source>
        <dbReference type="Pfam" id="PF13421"/>
    </source>
</evidence>
<name>A0AAF0D2S2_ODILC</name>
<proteinExistence type="predicted"/>
<dbReference type="InterPro" id="IPR036013">
    <property type="entry name" value="Band_7/SPFH_dom_sf"/>
</dbReference>
<dbReference type="SUPFAM" id="SSF117892">
    <property type="entry name" value="Band 7/SPFH domain"/>
    <property type="match status" value="1"/>
</dbReference>
<feature type="domain" description="SPFH" evidence="2">
    <location>
        <begin position="22"/>
        <end position="206"/>
    </location>
</feature>
<dbReference type="Gene3D" id="3.30.479.30">
    <property type="entry name" value="Band 7 domain"/>
    <property type="match status" value="1"/>
</dbReference>